<name>A0ABR2VJI1_9FUNG</name>
<keyword evidence="2" id="KW-1185">Reference proteome</keyword>
<organism evidence="1 2">
    <name type="scientific">Basidiobolus ranarum</name>
    <dbReference type="NCBI Taxonomy" id="34480"/>
    <lineage>
        <taxon>Eukaryota</taxon>
        <taxon>Fungi</taxon>
        <taxon>Fungi incertae sedis</taxon>
        <taxon>Zoopagomycota</taxon>
        <taxon>Entomophthoromycotina</taxon>
        <taxon>Basidiobolomycetes</taxon>
        <taxon>Basidiobolales</taxon>
        <taxon>Basidiobolaceae</taxon>
        <taxon>Basidiobolus</taxon>
    </lineage>
</organism>
<proteinExistence type="predicted"/>
<accession>A0ABR2VJI1</accession>
<sequence length="100" mass="10856">MAHMELVDPAPCKSKFNPFYKGDLVDYDMSAPLNDGWMLSVPQPQTQLQPEPKQSSSKCEIKCLGGPDYQICGNGGATPFRMKCSPGTNCHIVDGQAGCF</sequence>
<evidence type="ECO:0000313" key="1">
    <source>
        <dbReference type="EMBL" id="KAK9663695.1"/>
    </source>
</evidence>
<evidence type="ECO:0000313" key="2">
    <source>
        <dbReference type="Proteomes" id="UP001479436"/>
    </source>
</evidence>
<dbReference type="Proteomes" id="UP001479436">
    <property type="component" value="Unassembled WGS sequence"/>
</dbReference>
<protein>
    <submittedName>
        <fullName evidence="1">Uncharacterized protein</fullName>
    </submittedName>
</protein>
<reference evidence="1 2" key="1">
    <citation type="submission" date="2023-04" db="EMBL/GenBank/DDBJ databases">
        <title>Genome of Basidiobolus ranarum AG-B5.</title>
        <authorList>
            <person name="Stajich J.E."/>
            <person name="Carter-House D."/>
            <person name="Gryganskyi A."/>
        </authorList>
    </citation>
    <scope>NUCLEOTIDE SEQUENCE [LARGE SCALE GENOMIC DNA]</scope>
    <source>
        <strain evidence="1 2">AG-B5</strain>
    </source>
</reference>
<comment type="caution">
    <text evidence="1">The sequence shown here is derived from an EMBL/GenBank/DDBJ whole genome shotgun (WGS) entry which is preliminary data.</text>
</comment>
<gene>
    <name evidence="1" type="ORF">K7432_018070</name>
</gene>
<dbReference type="EMBL" id="JASJQH010011849">
    <property type="protein sequence ID" value="KAK9663695.1"/>
    <property type="molecule type" value="Genomic_DNA"/>
</dbReference>